<dbReference type="Proteomes" id="UP000028643">
    <property type="component" value="Unassembled WGS sequence"/>
</dbReference>
<dbReference type="GO" id="GO:0009103">
    <property type="term" value="P:lipopolysaccharide biosynthetic process"/>
    <property type="evidence" value="ECO:0007669"/>
    <property type="project" value="TreeGrafter"/>
</dbReference>
<evidence type="ECO:0000313" key="5">
    <source>
        <dbReference type="Proteomes" id="UP000028643"/>
    </source>
</evidence>
<dbReference type="SUPFAM" id="SSF53756">
    <property type="entry name" value="UDP-Glycosyltransferase/glycogen phosphorylase"/>
    <property type="match status" value="1"/>
</dbReference>
<gene>
    <name evidence="4" type="ORF">IV02_31460</name>
</gene>
<evidence type="ECO:0008006" key="6">
    <source>
        <dbReference type="Google" id="ProtNLM"/>
    </source>
</evidence>
<evidence type="ECO:0000256" key="1">
    <source>
        <dbReference type="ARBA" id="ARBA00022679"/>
    </source>
</evidence>
<feature type="domain" description="Glycosyltransferase subfamily 4-like N-terminal" evidence="3">
    <location>
        <begin position="16"/>
        <end position="186"/>
    </location>
</feature>
<evidence type="ECO:0000259" key="2">
    <source>
        <dbReference type="Pfam" id="PF00534"/>
    </source>
</evidence>
<reference evidence="4 5" key="1">
    <citation type="submission" date="2014-07" db="EMBL/GenBank/DDBJ databases">
        <title>Draft Genome Sequences of Environmental Pseudomonas syringae strains.</title>
        <authorList>
            <person name="Baltrus D.A."/>
            <person name="Berge O."/>
            <person name="Morris C."/>
        </authorList>
    </citation>
    <scope>NUCLEOTIDE SEQUENCE [LARGE SCALE GENOMIC DNA]</scope>
    <source>
        <strain evidence="4 5">CEB003</strain>
    </source>
</reference>
<evidence type="ECO:0000313" key="4">
    <source>
        <dbReference type="EMBL" id="KFE43962.1"/>
    </source>
</evidence>
<dbReference type="PATRIC" id="fig|317.174.peg.6424"/>
<dbReference type="FunFam" id="3.40.50.2000:FF:000119">
    <property type="entry name" value="Glycosyl transferase group 1"/>
    <property type="match status" value="1"/>
</dbReference>
<dbReference type="Pfam" id="PF13439">
    <property type="entry name" value="Glyco_transf_4"/>
    <property type="match status" value="1"/>
</dbReference>
<dbReference type="Pfam" id="PF00534">
    <property type="entry name" value="Glycos_transf_1"/>
    <property type="match status" value="1"/>
</dbReference>
<name>A0A085UL99_PSESX</name>
<dbReference type="InterPro" id="IPR001296">
    <property type="entry name" value="Glyco_trans_1"/>
</dbReference>
<dbReference type="AlphaFoldDB" id="A0A085UL99"/>
<comment type="caution">
    <text evidence="4">The sequence shown here is derived from an EMBL/GenBank/DDBJ whole genome shotgun (WGS) entry which is preliminary data.</text>
</comment>
<protein>
    <recommendedName>
        <fullName evidence="6">Glycosyltransferase family 1 protein</fullName>
    </recommendedName>
</protein>
<evidence type="ECO:0000259" key="3">
    <source>
        <dbReference type="Pfam" id="PF13439"/>
    </source>
</evidence>
<dbReference type="GO" id="GO:0016757">
    <property type="term" value="F:glycosyltransferase activity"/>
    <property type="evidence" value="ECO:0007669"/>
    <property type="project" value="InterPro"/>
</dbReference>
<dbReference type="PANTHER" id="PTHR46401:SF2">
    <property type="entry name" value="GLYCOSYLTRANSFERASE WBBK-RELATED"/>
    <property type="match status" value="1"/>
</dbReference>
<dbReference type="EMBL" id="JPQT01000183">
    <property type="protein sequence ID" value="KFE43962.1"/>
    <property type="molecule type" value="Genomic_DNA"/>
</dbReference>
<dbReference type="Gene3D" id="3.40.50.2000">
    <property type="entry name" value="Glycogen Phosphorylase B"/>
    <property type="match status" value="2"/>
</dbReference>
<organism evidence="4 5">
    <name type="scientific">Pseudomonas syringae</name>
    <dbReference type="NCBI Taxonomy" id="317"/>
    <lineage>
        <taxon>Bacteria</taxon>
        <taxon>Pseudomonadati</taxon>
        <taxon>Pseudomonadota</taxon>
        <taxon>Gammaproteobacteria</taxon>
        <taxon>Pseudomonadales</taxon>
        <taxon>Pseudomonadaceae</taxon>
        <taxon>Pseudomonas</taxon>
    </lineage>
</organism>
<accession>A0A085UL99</accession>
<dbReference type="InterPro" id="IPR028098">
    <property type="entry name" value="Glyco_trans_4-like_N"/>
</dbReference>
<dbReference type="RefSeq" id="WP_047580097.1">
    <property type="nucleotide sequence ID" value="NZ_JPQT01000183.1"/>
</dbReference>
<dbReference type="CDD" id="cd03809">
    <property type="entry name" value="GT4_MtfB-like"/>
    <property type="match status" value="1"/>
</dbReference>
<proteinExistence type="predicted"/>
<sequence>MKLLLNIESLIPPLTGIGNYTFNLIEQLQAHDIENIDCFMGSRHCTGEQALANCIAASKQYAQSDAPAPSQLRALLRSWTFTYRAREILRNTQLRMRAGKFRDHVYHEPNFMLKAYAGSSVATIHDLSFIHYPQFHPQKRVEWLTAQLPKTLKRADFLITDSDIIRDELISDFGVNADRVRTVYLGASEAYAPQTSEQTRPTLERYGLQHDRYVLFVGTLEPRKGVDTLIDAWCRLPQALREQFPLVLAGAPGWHNEGLDERIKALEISHGLRQLRFVPGSDLATLYAGAAVFAYPSLYEGFGLPVLEAMQSGVASICTADTSMSEFTQGSALLVDRGNDEQLAAQLTDLLSNEQLRQSVADAGLLRAKEFSWKRCAKETLDIYRKVSPH</sequence>
<keyword evidence="1" id="KW-0808">Transferase</keyword>
<feature type="domain" description="Glycosyl transferase family 1" evidence="2">
    <location>
        <begin position="210"/>
        <end position="363"/>
    </location>
</feature>
<dbReference type="PANTHER" id="PTHR46401">
    <property type="entry name" value="GLYCOSYLTRANSFERASE WBBK-RELATED"/>
    <property type="match status" value="1"/>
</dbReference>